<reference evidence="1 2" key="1">
    <citation type="submission" date="2017-05" db="EMBL/GenBank/DDBJ databases">
        <title>Genome sequence of Candidatus Fukatsuia symbiotica and Candidatus Hamiltonella defensa from Acyrthosiphon pisum strain 5D.</title>
        <authorList>
            <person name="Patel V.A."/>
            <person name="Chevignon G."/>
            <person name="Russell J.A."/>
            <person name="Oliver K.M."/>
        </authorList>
    </citation>
    <scope>NUCLEOTIDE SEQUENCE [LARGE SCALE GENOMIC DNA]</scope>
    <source>
        <strain evidence="1 2">5D</strain>
    </source>
</reference>
<evidence type="ECO:0008006" key="3">
    <source>
        <dbReference type="Google" id="ProtNLM"/>
    </source>
</evidence>
<dbReference type="KEGG" id="fsm:CCS41_03430"/>
<dbReference type="Proteomes" id="UP000261875">
    <property type="component" value="Chromosome"/>
</dbReference>
<name>A0A2U8I753_9GAMM</name>
<dbReference type="EMBL" id="CP021659">
    <property type="protein sequence ID" value="AWK13744.1"/>
    <property type="molecule type" value="Genomic_DNA"/>
</dbReference>
<proteinExistence type="predicted"/>
<dbReference type="AlphaFoldDB" id="A0A2U8I753"/>
<protein>
    <recommendedName>
        <fullName evidence="3">Peptidase C58 YopT-type domain-containing protein</fullName>
    </recommendedName>
</protein>
<accession>A0A2U8I753</accession>
<evidence type="ECO:0000313" key="2">
    <source>
        <dbReference type="Proteomes" id="UP000261875"/>
    </source>
</evidence>
<gene>
    <name evidence="1" type="ORF">CCS41_03430</name>
</gene>
<organism evidence="1 2">
    <name type="scientific">Candidatus Fukatsuia symbiotica</name>
    <dbReference type="NCBI Taxonomy" id="1878942"/>
    <lineage>
        <taxon>Bacteria</taxon>
        <taxon>Pseudomonadati</taxon>
        <taxon>Pseudomonadota</taxon>
        <taxon>Gammaproteobacteria</taxon>
        <taxon>Enterobacterales</taxon>
        <taxon>Yersiniaceae</taxon>
        <taxon>Candidatus Fukatsuia</taxon>
    </lineage>
</organism>
<sequence>MINDSFKNSTLTKAGLCAAITMKWLSEEGTPLEENFLSDLKTEGGIEEIAELNIIEKFKYKRDFVNTCVEHYNRHHNDLVGFVKYFGINNKEIAKFPIQYIFNTYKEDINNITDLCNKNDSLLINLIHELGENNDEIIKLANKYPNKNDTGIIESAIQYCLTHKEEVHNLVIHCFTKIAGSIDSAIKYINTYGKEITKEKIDKLFFQHYTNYSMYNKPIHEKYNEISRYYTSNDNSSNMEERYNIIRNKINETHDFYNHMESKIGKTKIEKTKEWPSDNGRHRITLRSHDTTYSHVVGMYIDKSSNTFKFFDYNDLTISFNSVADMQTYFHIRYKNEYNLAELTSVENFIPEI</sequence>
<dbReference type="RefSeq" id="WP_119797226.1">
    <property type="nucleotide sequence ID" value="NZ_FQSP02000124.1"/>
</dbReference>
<evidence type="ECO:0000313" key="1">
    <source>
        <dbReference type="EMBL" id="AWK13744.1"/>
    </source>
</evidence>
<keyword evidence="2" id="KW-1185">Reference proteome</keyword>